<sequence length="164" mass="16808">MQSRRKRRRGEQRPSQGVCRPRRLDLAEIQPCVGLDEPGTAAYVNLPVPGRGFGEGGGDAGGALGVIAGGGPGLQLDELGLAAPRRSRAVVEPAAGLTGQLGRAVRVAEQQQRASEVELDLAEVLAAALGAGQVAGPAQRVGGLIEQPGLQEHSGPDRAGRRCG</sequence>
<evidence type="ECO:0000313" key="3">
    <source>
        <dbReference type="Proteomes" id="UP000886632"/>
    </source>
</evidence>
<name>A0A9D7T791_9MICO</name>
<organism evidence="2 3">
    <name type="scientific">Candidatus Phosphoribacter hodrii</name>
    <dbReference type="NCBI Taxonomy" id="2953743"/>
    <lineage>
        <taxon>Bacteria</taxon>
        <taxon>Bacillati</taxon>
        <taxon>Actinomycetota</taxon>
        <taxon>Actinomycetes</taxon>
        <taxon>Micrococcales</taxon>
        <taxon>Dermatophilaceae</taxon>
        <taxon>Candidatus Phosphoribacter</taxon>
    </lineage>
</organism>
<protein>
    <submittedName>
        <fullName evidence="2">Uncharacterized protein</fullName>
    </submittedName>
</protein>
<evidence type="ECO:0000256" key="1">
    <source>
        <dbReference type="SAM" id="MobiDB-lite"/>
    </source>
</evidence>
<evidence type="ECO:0000313" key="2">
    <source>
        <dbReference type="EMBL" id="MBL0002861.1"/>
    </source>
</evidence>
<feature type="compositionally biased region" description="Basic and acidic residues" evidence="1">
    <location>
        <begin position="154"/>
        <end position="164"/>
    </location>
</feature>
<accession>A0A9D7T791</accession>
<feature type="region of interest" description="Disordered" evidence="1">
    <location>
        <begin position="145"/>
        <end position="164"/>
    </location>
</feature>
<proteinExistence type="predicted"/>
<comment type="caution">
    <text evidence="2">The sequence shown here is derived from an EMBL/GenBank/DDBJ whole genome shotgun (WGS) entry which is preliminary data.</text>
</comment>
<dbReference type="EMBL" id="JADKGK010000005">
    <property type="protein sequence ID" value="MBL0002861.1"/>
    <property type="molecule type" value="Genomic_DNA"/>
</dbReference>
<dbReference type="Proteomes" id="UP000886632">
    <property type="component" value="Unassembled WGS sequence"/>
</dbReference>
<gene>
    <name evidence="2" type="ORF">IPP00_02310</name>
</gene>
<dbReference type="AlphaFoldDB" id="A0A9D7T791"/>
<reference evidence="2" key="1">
    <citation type="submission" date="2020-10" db="EMBL/GenBank/DDBJ databases">
        <title>Connecting structure to function with the recovery of over 1000 high-quality activated sludge metagenome-assembled genomes encoding full-length rRNA genes using long-read sequencing.</title>
        <authorList>
            <person name="Singleton C.M."/>
            <person name="Petriglieri F."/>
            <person name="Kristensen J.M."/>
            <person name="Kirkegaard R.H."/>
            <person name="Michaelsen T.Y."/>
            <person name="Andersen M.H."/>
            <person name="Karst S.M."/>
            <person name="Dueholm M.S."/>
            <person name="Nielsen P.H."/>
            <person name="Albertsen M."/>
        </authorList>
    </citation>
    <scope>NUCLEOTIDE SEQUENCE</scope>
    <source>
        <strain evidence="2">Ribe_18-Q3-R11-54_MAXAC.001</strain>
    </source>
</reference>